<evidence type="ECO:0000313" key="21">
    <source>
        <dbReference type="Proteomes" id="UP000438429"/>
    </source>
</evidence>
<feature type="coiled-coil region" evidence="15">
    <location>
        <begin position="5619"/>
        <end position="5653"/>
    </location>
</feature>
<evidence type="ECO:0000256" key="14">
    <source>
        <dbReference type="PROSITE-ProRule" id="PRU00385"/>
    </source>
</evidence>
<evidence type="ECO:0000259" key="19">
    <source>
        <dbReference type="PROSITE" id="PS51049"/>
    </source>
</evidence>
<keyword evidence="8 15" id="KW-0175">Coiled coil</keyword>
<dbReference type="Gene3D" id="1.20.58.60">
    <property type="match status" value="25"/>
</dbReference>
<comment type="caution">
    <text evidence="20">The sequence shown here is derived from an EMBL/GenBank/DDBJ whole genome shotgun (WGS) entry which is preliminary data.</text>
</comment>
<keyword evidence="3" id="KW-0963">Cytoplasm</keyword>
<feature type="domain" description="Calponin-homology (CH)" evidence="18">
    <location>
        <begin position="81"/>
        <end position="188"/>
    </location>
</feature>
<feature type="coiled-coil region" evidence="15">
    <location>
        <begin position="1790"/>
        <end position="1851"/>
    </location>
</feature>
<comment type="similarity">
    <text evidence="2">Belongs to the nesprin family.</text>
</comment>
<keyword evidence="4" id="KW-0597">Phosphoprotein</keyword>
<feature type="coiled-coil region" evidence="15">
    <location>
        <begin position="4155"/>
        <end position="4182"/>
    </location>
</feature>
<protein>
    <recommendedName>
        <fullName evidence="22">Nesprin-1-like</fullName>
    </recommendedName>
</protein>
<feature type="region of interest" description="Disordered" evidence="16">
    <location>
        <begin position="7288"/>
        <end position="7359"/>
    </location>
</feature>
<evidence type="ECO:0000256" key="16">
    <source>
        <dbReference type="SAM" id="MobiDB-lite"/>
    </source>
</evidence>
<feature type="coiled-coil region" evidence="15">
    <location>
        <begin position="3605"/>
        <end position="3632"/>
    </location>
</feature>
<feature type="compositionally biased region" description="Polar residues" evidence="16">
    <location>
        <begin position="5430"/>
        <end position="5451"/>
    </location>
</feature>
<evidence type="ECO:0000256" key="12">
    <source>
        <dbReference type="ARBA" id="ARBA00023242"/>
    </source>
</evidence>
<feature type="coiled-coil region" evidence="15">
    <location>
        <begin position="4969"/>
        <end position="5047"/>
    </location>
</feature>
<feature type="coiled-coil region" evidence="15">
    <location>
        <begin position="2993"/>
        <end position="3020"/>
    </location>
</feature>
<keyword evidence="6" id="KW-0677">Repeat</keyword>
<dbReference type="EMBL" id="VEVO01000022">
    <property type="protein sequence ID" value="KAF0023587.1"/>
    <property type="molecule type" value="Genomic_DNA"/>
</dbReference>
<dbReference type="SMART" id="SM00033">
    <property type="entry name" value="CH"/>
    <property type="match status" value="2"/>
</dbReference>
<dbReference type="FunFam" id="1.20.58.60:FF:000231">
    <property type="entry name" value="Spectrin repeat containing, nuclear envelope 1a"/>
    <property type="match status" value="1"/>
</dbReference>
<proteinExistence type="inferred from homology"/>
<feature type="compositionally biased region" description="Low complexity" evidence="16">
    <location>
        <begin position="172"/>
        <end position="189"/>
    </location>
</feature>
<feature type="domain" description="KASH" evidence="19">
    <location>
        <begin position="7800"/>
        <end position="7859"/>
    </location>
</feature>
<evidence type="ECO:0000256" key="3">
    <source>
        <dbReference type="ARBA" id="ARBA00022490"/>
    </source>
</evidence>
<dbReference type="PROSITE" id="PS50021">
    <property type="entry name" value="CH"/>
    <property type="match status" value="2"/>
</dbReference>
<feature type="coiled-coil region" evidence="15">
    <location>
        <begin position="5507"/>
        <end position="5537"/>
    </location>
</feature>
<feature type="region of interest" description="Disordered" evidence="16">
    <location>
        <begin position="169"/>
        <end position="201"/>
    </location>
</feature>
<dbReference type="GO" id="GO:0007165">
    <property type="term" value="P:signal transduction"/>
    <property type="evidence" value="ECO:0007669"/>
    <property type="project" value="InterPro"/>
</dbReference>
<dbReference type="Proteomes" id="UP000438429">
    <property type="component" value="Unassembled WGS sequence"/>
</dbReference>
<evidence type="ECO:0000259" key="17">
    <source>
        <dbReference type="PROSITE" id="PS50017"/>
    </source>
</evidence>
<feature type="coiled-coil region" evidence="15">
    <location>
        <begin position="4706"/>
        <end position="4740"/>
    </location>
</feature>
<keyword evidence="12" id="KW-0539">Nucleus</keyword>
<dbReference type="FunFam" id="1.20.58.60:FF:000112">
    <property type="entry name" value="nesprin-1 isoform X4"/>
    <property type="match status" value="1"/>
</dbReference>
<dbReference type="Pfam" id="PF00307">
    <property type="entry name" value="CH"/>
    <property type="match status" value="2"/>
</dbReference>
<dbReference type="PROSITE" id="PS00019">
    <property type="entry name" value="ACTININ_1"/>
    <property type="match status" value="1"/>
</dbReference>
<feature type="coiled-coil region" evidence="15">
    <location>
        <begin position="2556"/>
        <end position="2586"/>
    </location>
</feature>
<feature type="compositionally biased region" description="Polar residues" evidence="16">
    <location>
        <begin position="7292"/>
        <end position="7308"/>
    </location>
</feature>
<dbReference type="FunFam" id="1.20.58.60:FF:000233">
    <property type="entry name" value="nesprin-1 isoform X9"/>
    <property type="match status" value="1"/>
</dbReference>
<evidence type="ECO:0000256" key="10">
    <source>
        <dbReference type="ARBA" id="ARBA00023203"/>
    </source>
</evidence>
<keyword evidence="10" id="KW-0009">Actin-binding</keyword>
<dbReference type="InterPro" id="IPR001715">
    <property type="entry name" value="CH_dom"/>
</dbReference>
<dbReference type="Pfam" id="PF00435">
    <property type="entry name" value="Spectrin"/>
    <property type="match status" value="7"/>
</dbReference>
<dbReference type="Gene3D" id="1.10.418.10">
    <property type="entry name" value="Calponin-like domain"/>
    <property type="match status" value="2"/>
</dbReference>
<dbReference type="FunFam" id="1.20.58.60:FF:000157">
    <property type="entry name" value="Nesprin-1 isoform 1"/>
    <property type="match status" value="1"/>
</dbReference>
<dbReference type="InterPro" id="IPR018159">
    <property type="entry name" value="Spectrin/alpha-actinin"/>
</dbReference>
<dbReference type="FunFam" id="1.20.58.60:FF:000139">
    <property type="entry name" value="nesprin-1 isoform X1"/>
    <property type="match status" value="1"/>
</dbReference>
<dbReference type="SMART" id="SM00150">
    <property type="entry name" value="SPEC"/>
    <property type="match status" value="35"/>
</dbReference>
<dbReference type="GO" id="GO:0005856">
    <property type="term" value="C:cytoskeleton"/>
    <property type="evidence" value="ECO:0007669"/>
    <property type="project" value="UniProtKB-SubCell"/>
</dbReference>
<dbReference type="CDD" id="cd21243">
    <property type="entry name" value="CH_SYNE1_rpt2"/>
    <property type="match status" value="1"/>
</dbReference>
<feature type="coiled-coil region" evidence="15">
    <location>
        <begin position="1069"/>
        <end position="1103"/>
    </location>
</feature>
<dbReference type="FunFam" id="1.20.58.60:FF:000126">
    <property type="entry name" value="Spectrin repeat containing, nuclear envelope 1a"/>
    <property type="match status" value="1"/>
</dbReference>
<evidence type="ECO:0000256" key="7">
    <source>
        <dbReference type="ARBA" id="ARBA00022989"/>
    </source>
</evidence>
<dbReference type="CDD" id="cd00176">
    <property type="entry name" value="SPEC"/>
    <property type="match status" value="7"/>
</dbReference>
<evidence type="ECO:0000256" key="9">
    <source>
        <dbReference type="ARBA" id="ARBA00023136"/>
    </source>
</evidence>
<feature type="region of interest" description="Disordered" evidence="16">
    <location>
        <begin position="5423"/>
        <end position="5454"/>
    </location>
</feature>
<dbReference type="InterPro" id="IPR012315">
    <property type="entry name" value="KASH"/>
</dbReference>
<evidence type="ECO:0000256" key="11">
    <source>
        <dbReference type="ARBA" id="ARBA00023212"/>
    </source>
</evidence>
<evidence type="ECO:0000259" key="18">
    <source>
        <dbReference type="PROSITE" id="PS50021"/>
    </source>
</evidence>
<feature type="coiled-coil region" evidence="15">
    <location>
        <begin position="2014"/>
        <end position="2048"/>
    </location>
</feature>
<dbReference type="InterPro" id="IPR047291">
    <property type="entry name" value="CH_SYNE1_rpt2"/>
</dbReference>
<dbReference type="PROSITE" id="PS51049">
    <property type="entry name" value="KASH"/>
    <property type="match status" value="1"/>
</dbReference>
<dbReference type="Pfam" id="PF25035">
    <property type="entry name" value="SYNE1"/>
    <property type="match status" value="1"/>
</dbReference>
<evidence type="ECO:0000256" key="2">
    <source>
        <dbReference type="ARBA" id="ARBA00008619"/>
    </source>
</evidence>
<dbReference type="InterPro" id="IPR036872">
    <property type="entry name" value="CH_dom_sf"/>
</dbReference>
<feature type="coiled-coil region" evidence="15">
    <location>
        <begin position="6142"/>
        <end position="6176"/>
    </location>
</feature>
<feature type="coiled-coil region" evidence="15">
    <location>
        <begin position="6439"/>
        <end position="6466"/>
    </location>
</feature>
<evidence type="ECO:0000256" key="6">
    <source>
        <dbReference type="ARBA" id="ARBA00022737"/>
    </source>
</evidence>
<feature type="coiled-coil region" evidence="15">
    <location>
        <begin position="4851"/>
        <end position="4878"/>
    </location>
</feature>
<dbReference type="InterPro" id="IPR002017">
    <property type="entry name" value="Spectrin_repeat"/>
</dbReference>
<evidence type="ECO:0008006" key="22">
    <source>
        <dbReference type="Google" id="ProtNLM"/>
    </source>
</evidence>
<dbReference type="PANTHER" id="PTHR14514">
    <property type="entry name" value="PKA ANCHORING PROTEIN"/>
    <property type="match status" value="1"/>
</dbReference>
<dbReference type="FunFam" id="1.20.58.60:FF:000137">
    <property type="entry name" value="nesprin-1 isoform X2"/>
    <property type="match status" value="1"/>
</dbReference>
<dbReference type="GO" id="GO:0005640">
    <property type="term" value="C:nuclear outer membrane"/>
    <property type="evidence" value="ECO:0007669"/>
    <property type="project" value="UniProtKB-SubCell"/>
</dbReference>
<feature type="region of interest" description="Disordered" evidence="16">
    <location>
        <begin position="7433"/>
        <end position="7453"/>
    </location>
</feature>
<evidence type="ECO:0000256" key="8">
    <source>
        <dbReference type="ARBA" id="ARBA00023054"/>
    </source>
</evidence>
<feature type="coiled-coil region" evidence="15">
    <location>
        <begin position="6241"/>
        <end position="6278"/>
    </location>
</feature>
<name>A0A6A4RTE1_SCOMX</name>
<keyword evidence="11" id="KW-0206">Cytoskeleton</keyword>
<dbReference type="PANTHER" id="PTHR14514:SF3">
    <property type="entry name" value="NESPRIN-1"/>
    <property type="match status" value="1"/>
</dbReference>
<feature type="coiled-coil region" evidence="15">
    <location>
        <begin position="2732"/>
        <end position="2766"/>
    </location>
</feature>
<feature type="compositionally biased region" description="Low complexity" evidence="16">
    <location>
        <begin position="7777"/>
        <end position="7798"/>
    </location>
</feature>
<feature type="coiled-coil region" evidence="15">
    <location>
        <begin position="2090"/>
        <end position="2146"/>
    </location>
</feature>
<keyword evidence="9 14" id="KW-0472">Membrane</keyword>
<evidence type="ECO:0000256" key="1">
    <source>
        <dbReference type="ARBA" id="ARBA00004245"/>
    </source>
</evidence>
<gene>
    <name evidence="20" type="ORF">F2P81_024217</name>
</gene>
<dbReference type="InterPro" id="IPR056887">
    <property type="entry name" value="SYNE1/2_dom"/>
</dbReference>
<feature type="topological domain" description="Cytoplasmic" evidence="14">
    <location>
        <begin position="1"/>
        <end position="7808"/>
    </location>
</feature>
<dbReference type="InterPro" id="IPR057057">
    <property type="entry name" value="Spectrin_SYNE1"/>
</dbReference>
<comment type="subcellular location">
    <subcellularLocation>
        <location evidence="1">Cytoplasm</location>
        <location evidence="1">Cytoskeleton</location>
    </subcellularLocation>
    <subcellularLocation>
        <location evidence="13">Nucleus outer membrane</location>
        <topology evidence="13">Single-pass type IV membrane protein</topology>
    </subcellularLocation>
</comment>
<accession>A0A6A4RTE1</accession>
<keyword evidence="5 14" id="KW-0812">Transmembrane</keyword>
<dbReference type="FunFam" id="1.10.418.10:FF:000033">
    <property type="entry name" value="nesprin-1 isoform X1"/>
    <property type="match status" value="1"/>
</dbReference>
<sequence>MRRSWGETSLTVGQHDGITPALRTHYSGYCQCDAEAASWESRRSLGYKMARQAGGEASPKKSTSLNLVTGFFHFLRDEQEAVQKRTFTKWINSHLAKHVPPLVVTDLFEDIKDGVKLLALLEILSGQKLPCEQGKKLKRIHWVANIGTALNFLEGRKIEELTSSLPALQAGSTSSLDSSTSSTEATSPPVKRKPVPPPGGARKALLRWVQQTATKRLGLEVKDFGPSWRTGLAFFAVIHSLRPKLVDMERVLRRPNRENLQEAFLLAETELGIPQLLDPEDVDVDKPDEKSIMTYVAQFLKHHPDRKQSDSDEQPEEESGCVLYSVWLLDWHLQLDRSLPAPLDMVGAWLHEAEGALRQEIVVQQAHDVTDTTVHRALEQHKDVLKSLESHQQVLQRIHKDRSVDGVPVPPDQLQDMAERMNFISTSSSIHLAKMEFLENKHHMQAFLSLAETKLKSWIIKYGRQESVELMLHNYVSFVEKQHFFENYESFFQSLKHSAEAYVKADSSVDEGEVGVRRFMREVVTQWRSLSMELRSVRSMLEEVLSNWERYSSTVASLQAWLEDAEEALSQPENTKREFFRNLSHWMDQHSTMNDSGNFLIETCDETVSLDLKRQLLLLNGRWRDLILKVKQYARVDELEKWRKDHMKAALALKELLDSAEAKLNAPIQVSFLNVRGFLQDVENTKQKVVAMETQYKLAARSAQLLAKDASQDEAARFMATMTTAKSQLSKVRERCPSLVRECHILLPLLEEMEKHITAFYQALERASRITSASRDPDSQAQAQHKQKWQDLLNQQQSCKRCLAVIERNHHTLQRTLCTSKVLRNFDLSLLQKRVAEIQSSAQDIQGAVPSHLLRVKVEVEQSRVAVVLQDCRAELDREMQALSGTCTSERVIKEHRTFFRERKPLTLCEKRIRNMEDLCHTLPDNDLAYRTLDSTRRAVEEVAEQIKSTHLKLEQHPDKWKEWNERFCELSDWLSSQRRQVRLLRDTARNSSHQEQVDAAVQALQEAVDAREESLLWLKSLLTELSEVSSELEVQRQRTALAKLSTDLRALFSSLRQWDEEGSAMFEYEELREEVRGALEEVLRARREAEEQTSRILDAEDLEVANQLYHIHQQHLRRLHANRREAELLVSHCRQLQKGEALSPSLRELEGAFTEVDRKSGAKEHNLQATLSSWQNFEAERQMVWRFVSNTNNELHRDLIFNSLDSLRTELERNKELFTRLDECCVTADLLLEKAADIQLGPKNQTLLLQQAQSTRESVTQLQDHLNKNVVQLDKMCVWWERFSSESETLSSWIYEKEKELEAINAASSLDPLDKNISTVEEVGKGLEERRAALAHMEEDCEALSGFVTPGEAGCIRAQLSQMRRYWEELKGRVEQLGGQLNQSVCYRQRYNDNREQVKKTMCDIREKLDCPITCCSSSETYKILQNHMDVCQAAEQLKPRLMALCSAMKRLGEGSQPEEEVADLQKQRGQFLEKAAEKQALLESLLALWQRFEKENSSMKNWLDRCECVCCPDTDLLSADKVKIRNELQIVQEMQGETQSYEILLQGLGNLAVCLFKLLESQLSHLELFDQALLTLTQRSENLLSVLRSSSQVDIADLEAAIMMLEEHEAQLQAYASLRETLHQRESSLLRCSTPEAQQQLQGWKEDCLQPLRESQRLLLLRKECLTELKAFLQKHGTAAKVVHRLHEAVEGRGSWDRSKAEELHHGLGEVAKDVARLEAEAVGLDGQLSKAHLHLCGAEWRGTRDASYPQGRMSCRGQAVALTMALEEVQRGVGWRQSEADALSALWSSFRERKEEVLKNLKKLEAEVRQEEARESSVQAFQNRLRFFVQLEDELQSLQHSQQWLEEKGSQLAQRDSELAGEARREVALVKTAWEDVKILITTGLYSNSPSSGDLLSILLPLIFVHLQHETVKAELRVKQEDMDQLISAVEDLQRELEKVPSSDTRAIQRDMEMLRDQWLEVSEGIQTNTERLGCCVALWDDLKTMEQDISQWTSTSVTELTDSVSNLSDKEETEARLNTFQAEIEKREQKLDALQERVAQLKERAKLQETPLQIQVLESDLRKKMAHAQEAYNQAKHTLTYFSFQKQRLEDLMSQMAERLEAVEGSLSDLTEATSPDDIGTVKDLQSVVQQQRADMDSARDALTALCRSHPSQELSVLSSDLTSIAKRTEAVAQRCAKTRGSLQDELQLHFNTELVRDFHSWLADLKLERKDCSNQSGDVAMLGAKLQRMKVSVEQTSEHEERLSQVCEEAERLQLHLPKAGAALVHEHLSSCKREWRDYLNSCSQSQRDLEESIGLLKNFDNCVEDIRDWLKQMELSLKSEPVLWEESQHGAPDTTEELERMENLHKELLARRDSIERVCQEAQSLSEAGRGSGGEVRVTGQLQMEHQALLKAARERLRGCQESQAFGETLQGVWAWLEEIQERLGTVDSTMGTKEQLEQRLETVQDILLLKGEGEVKLNMAMGKCEMALRSYGAAGQEVVRSQLQEVEDAWATLLVTAMSCHSRLEWTVSQWGGYLDSAAQVRCWMEAVEREVGGPLVPQPGPREKACQLERLRALLADLEDHQAALSSLEEKARELFKKTGDAGFNHGARTRPQAQFDDLAALVEERVHLAQAVVLEHQQYLEAVRELTDWLMTAGEELQHWSDISGDSSAIKKKLAEVRERVECRLLEGRERLSRVRRSASTTAEHTAAGGCEAMDRQLGALSQALEQWEGAALRARDGLEGALAAAAASEEEYNCLIARLEDELKEFDGRLRRWSQELIKAEGRSNGEEAVEGWQLAKDLLEGLQSAEPMAEKLKGQLNDLVRYSRDLGTQSDRVTAVIKQHNSLSLRASRECQNKERLLEQRFRTALRDFQQWLVNAKISTAKCFDVPQSVTEASTALQRIQEFLSDREHGQARLSTVGASGELLMAVVSKDRVEGIKAKVANARDDWKGLMNNLQMREDALKNLQSQMTQFEASAEPLQDWLNSTEVRVQESSARLHDLPAKKQELSKLQCVLEEIASQEAELGRLRERAHHLWEGQAAGKGFVHRVSQLSAQYLALSNLTKNAVSKAKGLVLVHQEYQRELHVFEDWLEQEQATLASSTHPEGNVDTIENTLQQLQDRCSNGQSLLSSVLTSRERVIPWGIPQIEDRALDTAQREWGAYQGRLEETQAQLSYTLSRLRHMGQRFLSLAHWLEELEKVANIRRHRRSDRATKETQLRKLQGCLEAVLARQGEVDGLSSLAQQVLEETYISSRVSVTATQLTARYHSLLLNVQDTIKQLQEEVRSIEEAENLCMSFTDWLDSTQKSFTVLTDVSEPLDRVAMEKKLKKLQALQSELQRGHGFLKSLRERAEQAAGFLDEAGAESLGGEVEGRLAQLEELAGGLRQEHSFLERALLLAKEFQDRYKGQAQWLVETRALLNTPVETKAELYQRRAQLAKYKALLQVVQSHDGSVRSVVEKGDALLSSVHYPSIRDKMNRLQRDYTELCKRAMAHVENLEGQVKEQEAYHNELQEVERWLLQMSSRMVTPDPSVGGSLEAATQQLARHKVYQSLDHELQRHVKQERALQEQAGTYLQLVCSACDLSEPRVRDTAAAIQQVKLQKEERMLLCEEVADSWRDTEEQKADLEIQLRETEQQLQSLIRRPAELEPKIAQNQLDKAQEFLQQIKERQSEVTHLNEATGRLTDGQVSPALEEIRRLRRSWMDLGQRAEELEAQRGEDMQRSGEYQESIVAVEELFHQVSREWDYLARADTESTSEHLEALRKLSSDLEEQRATLEDVKDQRQAILPRLSLLDKELVKQQVGHVEQRWAQLETLIQQKIQDSAQTLEDLARVEAQLRDSREWVEEQRPALTSALKTSPPPDLAQSFLFDHLSVCVELEARQQLLGQAVSEAQAVASRLGLSEKRGLQGLVEQAQTEVEALGARVAQRRKYLSKAFTERTQFLQGLGRALSWVQQQERKALIDDHIALLPEDLAKQVAACRGVHSGLRAYQRELASLWVQGRELERDATDKERAETLARLEELQSVFETALQGTTQRLTDLEKALTSRKYFQVDLDKTCHWLRRADAITFPEINLSNTDENSELQTQLSNFQNVLEQASEHENLLLIVQRIGQEILRTLNEIDHCYLDERLNALPQQYNAILALAKEKKDRVQQIILERKEFSTFFDITRNALEELREQFDNLEKKTISIREEEVTCLINEYRNINESLFHIGASVRELHGKNEGFLCRGQQYRAEETEQLISLHNTLKRRNDQKIKHLDNCLRILVEHNRVFTNLDSEVKSVKEKLVKVKSDKDACDTDKITHLYLLLERLDGLICQTEECNHQTEGLGLKFEPTAFQQATFQRESLQSLRTEVKSCVDEGERKVTKDQDFSRETDKMLQWLRTIMDILEEPLTFSEVKIERVQEEVRKLKIIEEEVGSRLRMVDALGGREKQRYRSRKETVPVHVEKKLQELAELEAGAQEGVSQKQLAVEKVLALVQRHHLSLQTMQQWLDSAADLLQRGSSGVELEDQTERVRDMEEISAQEKGFTVGLEELRTLDPLLVDFIKPGAMSREKVETMQLRNTEVKHQLDAYREVSQRCTVLWSCFQNERETLVEQMNDAESKMAMFTTAKAASIQQAEDKCQRYKMEKVRSVSKDLHGRVPDGTVEKAATRTVLQSLLEYHDSFGQELEREQSILALLGQHTRSLRGEEEEEETQVVEKKAEDGHEETACLQEIRRMQEQYDSLMLRVRASRAQVHQELREREDVEKELGLVKGWIQDTRGLLLSPTADLESLLQELETAHGEVISRRQSVERMTELQQSKYQDLQAGLPSELSMQLAEVALALGSAEDQVQAREREVQQTRDVKEDFGSRLQDIEAKLKTIALKLEDKSCDLEEAKEETKALCEECESCCRSLAELGVGVQEFGEQNPLLCKQLGDAVAKLTEVQRHTTQQVQDRANRLKKAERQVEEYQGMKAFILGWTEKAEALVTGNIIWSAASQLQEQIRAHQEAVVQYEQYEQEVKNLQRLIEEAHRIIQDRHVSTNNIQELQAQIHHHEELAQKIRGYQEQIASLHSKCKMLTVKAKHATMLLTVSEVEGLSDGMDELSDEELPSAVATNNTTTTKQLPAHPSVVMGRGTLSRAPLQELYDPSMETSAANLDDLQRSWETLKNVISEKQKSLYEALERQQHYQESLQSISTKMESIEGALNEGLEPSKSPESQMAAHQALMDEILMLQDEIGELQTCFSEELADSDSDGEPGDQLALQSTLTVLGERMATIRMKASGKRQLLEVSASANFYSYSYLPCASVNPRIPVISNIPLCPSQEKLSEQLEEQRQEQALQRYHSEAEELDHWLLSTRATLSSALQLQNKDLDMEEQLIDCQNMLFEIEQKVSYLSELSVHSESLLMEGRAETKGEAEQLTTKLHSLKGSLLELQQMLQDKQVDIQGSLLEQEDSEPDSSLSQSPNVQDWLSQARSTRTQQHHDNLLRQRAMGGDSKLSFGGVTIQQDLYASVSAASFWLDAAENQLLSGPVLLLEDTETQLTNLEGLNKQLKELTREVNQCRDLLGGGAGRLCGGEEQALMEDTLEGLQERMGLLDSTLEQHCDGMRDTLQEHSSFQNELRMLFTALSESKHQLLQKMACSADRPASKQIEALSEVEDSLREFEQRVTELKTRAEGLQSEQISHQELLKLQDAYEELVLMVGSRRSSLNHGLSLKAQYEAALHDLTDLVDTAQDKMAADQKMTVASVIEVQMLLDKHKEFFQGLECHMILTQIFYSKVSSLVAQRESQALEETMALAHSVLKQAHRRGVELEGILELEAVECSIPTVGLVEETEERLTERISLYQRLKASLTEHQPQLYQVLEEGKRLLLSVGCSDLENQLTQLGEHWLSSTTKVNKELHRLDSTLKHWSRYQSESAELSHWLQSALDRLEFWTTQSVTVPQELETVRDHLYAFLEFSKEVDAKSSLRASVLSTGNQLLRLKRVDTAGLRTALGQIDTQWAELLNRIPIVQEKLHQLQMEKLASRHAITELMSWISLMENIIDEDQDKIMGAVGSEVVQNFLQKYKGFRIDLTCKQLTVDFVNQSVLQISSQDVEGKRSDKTDFAENLGAMNRRWQILQGLIAEKIQLLEGILEGWMEHENGVQALKTWLTLQEEKLKKRHRIEDVASVQNALKDCQELEELVKEKEKDLEKAEERGNALIQDKKGAACSVVKETLKGLNQSWAHLDHMISQMKISLRSVLEQWTLYRRASEEIIGYLMEGIYSVSRLRLLNGSLEAVQQQVESLENLQEEMDKQESSLRKFDSVTHQLLTECHPSVADTLNRALRDVNIRWNRLLEQISEQLRSSKALLGLWQRYRTLYSQCVTAVQKQEEHADRLLKTATDKEITEEESSVWMKDCNACLGDQASVQESLHRLQALGEQLKSQVDASSSAALQSDHLSLTHRLAALEHGLHRQQEVLQSGSQACDSFREKLETLMRNAEEAEEVLKESDTVGSPELGVVQSRMEKLKVHLLKLSSLSPDLERVNELVYRLPVSDRDVKKLQSLNRAWATHCAHLTERFSKLQAVLLQQQSFLQKCEAWMDFLSQTDQKLAAEISGNYQSLLEQQRDHELFQAEMFSRQQILYSIISDGHRMLDQGLADDRDDFSVKLALLSNQWQCIVRRAQQRRGIIDSLVRQWQNYREMAEKLLRWLQEVTHDSDVKLQGEPAALQQARNLLDQIQLRERVLQRQQGGYILTVEAGRSLLLSADDRAESTLQTELMEIQERWRHAHHRLDQQRRSLHGLLKNWERCEKGIDASLEKLRAFKRKLSVPLPDHHEELHSEQIRCKELESSVEGWTDDLTSMFLLRGSLEGVVSADDITVLQERLQLLQRQWEEVCHQLSLRKQQVSEKLNEWAVFNEKNKELCEWLTQMESKVSQNGDVSIEEMIEKLRKDYQEEIGVAQENKQHLQVMGERLARASQDSKAAEIQHKLSKVSERWQHLLDLIAARVKKLRETLVAVQQLDKNMSSLRSWLAHIETDLSRPIVYDTCDDKEIQRKLNQQQASANTHKQPWAAKLQTPSQTSTQAHCVNKIEETWRLWQKFLDDYSRFEDWLKTSERTAALPNSSGVLYTVAKEELKKFEAFQRQVQECLTQLELINKQYRRLARENRTDSSCRLREMVHDGNKRWDNLQKRVAAILRRLRHFISQREEFETARDSILVWLTEMDLQLTNIEHFSECDVHAKIKQLRAFQQEIYLNTGKIELVFRQGKALIEKSEPLDAAVIEEELEELQRYCQEVFGRVDRYYKKLTRLPLADDEFDGSDLELDMEEGADLSELQWGDSSLPRTSSRQATGTTALIRADRSGRDTPASVDSIPLEWDHDYDLSRGLESPGGRGERSRGQEEEDEYLRTAATVLSGEPGQLEASLRQLDQALDAGRYHLQQREASVSRSSPDIDSTYMGYMRLMGECRGSIDAVKRTEEELTEDEDDMPGLNKPTSTDTQSAGVIERWELIQAQSLSEKHRHKQNLQQWQQLISDLQTMRAWLGQSEAELSRLRGPDLSTDIHTIQQRIKRLKELQKGMDAHKSEVLSINLSSADFLQSEPDSDESWELREGLKEINSRWDQLGTSLEDWREELQRALMQCQEFHEMSHGLLLWLENIDRRRNEVVPIPPKVDRETLRAHHKTLTQIKRELLDSQQKVSSLQELSAQLLVNTKPQTLLLLQSHASEQTQPQGGECLEAQEKVHVIWNRLRLLLREVNSDLDGLERRLEAADTQQDFSSLPAGKSQTCRSAAPVSEVTVESRKRLVMFSLISRSRSPGAAGCVSSRSSLPDGAASSSSSSSSSPKGQSFLSRVLRAALPLQLLLLLLIGLACLVPMTEQDYSCHHANNFARSFHPMLRYTNGPPPI</sequence>
<dbReference type="InterPro" id="IPR057932">
    <property type="entry name" value="Spectrin_SYNE1_3"/>
</dbReference>
<dbReference type="Pfam" id="PF10541">
    <property type="entry name" value="KASH"/>
    <property type="match status" value="1"/>
</dbReference>
<feature type="domain" description="Calponin-homology (CH)" evidence="18">
    <location>
        <begin position="199"/>
        <end position="304"/>
    </location>
</feature>
<feature type="domain" description="Death" evidence="17">
    <location>
        <begin position="2937"/>
        <end position="2990"/>
    </location>
</feature>
<evidence type="ECO:0000256" key="4">
    <source>
        <dbReference type="ARBA" id="ARBA00022553"/>
    </source>
</evidence>
<feature type="coiled-coil region" evidence="15">
    <location>
        <begin position="2337"/>
        <end position="2364"/>
    </location>
</feature>
<dbReference type="InterPro" id="IPR001589">
    <property type="entry name" value="Actinin_actin-bd_CS"/>
</dbReference>
<keyword evidence="7" id="KW-1133">Transmembrane helix</keyword>
<evidence type="ECO:0000256" key="5">
    <source>
        <dbReference type="ARBA" id="ARBA00022692"/>
    </source>
</evidence>
<feature type="topological domain" description="Perinuclear space" evidence="14">
    <location>
        <begin position="7830"/>
        <end position="7859"/>
    </location>
</feature>
<dbReference type="PROSITE" id="PS50017">
    <property type="entry name" value="DEATH_DOMAIN"/>
    <property type="match status" value="1"/>
</dbReference>
<dbReference type="SMART" id="SM01249">
    <property type="entry name" value="KASH"/>
    <property type="match status" value="1"/>
</dbReference>
<reference evidence="20 21" key="1">
    <citation type="submission" date="2019-06" db="EMBL/GenBank/DDBJ databases">
        <title>Draft genomes of female and male turbot (Scophthalmus maximus).</title>
        <authorList>
            <person name="Xu H."/>
            <person name="Xu X.-W."/>
            <person name="Shao C."/>
            <person name="Chen S."/>
        </authorList>
    </citation>
    <scope>NUCLEOTIDE SEQUENCE [LARGE SCALE GENOMIC DNA]</scope>
    <source>
        <strain evidence="20">Ysfricsl-2016a</strain>
        <tissue evidence="20">Blood</tissue>
    </source>
</reference>
<dbReference type="InterPro" id="IPR000488">
    <property type="entry name" value="Death_dom"/>
</dbReference>
<dbReference type="Pfam" id="PF25803">
    <property type="entry name" value="Spectrin_SYNE1_2"/>
    <property type="match status" value="1"/>
</dbReference>
<dbReference type="SUPFAM" id="SSF46966">
    <property type="entry name" value="Spectrin repeat"/>
    <property type="match status" value="36"/>
</dbReference>
<evidence type="ECO:0000256" key="13">
    <source>
        <dbReference type="ARBA" id="ARBA00046312"/>
    </source>
</evidence>
<evidence type="ECO:0000256" key="15">
    <source>
        <dbReference type="SAM" id="Coils"/>
    </source>
</evidence>
<feature type="compositionally biased region" description="Basic and acidic residues" evidence="16">
    <location>
        <begin position="7330"/>
        <end position="7339"/>
    </location>
</feature>
<dbReference type="Pfam" id="PF25034">
    <property type="entry name" value="Spectrin_SYNE1"/>
    <property type="match status" value="1"/>
</dbReference>
<dbReference type="SUPFAM" id="SSF47576">
    <property type="entry name" value="Calponin-homology domain, CH-domain"/>
    <property type="match status" value="1"/>
</dbReference>
<evidence type="ECO:0000313" key="20">
    <source>
        <dbReference type="EMBL" id="KAF0023587.1"/>
    </source>
</evidence>
<feature type="region of interest" description="Disordered" evidence="16">
    <location>
        <begin position="7768"/>
        <end position="7798"/>
    </location>
</feature>
<dbReference type="GO" id="GO:0003779">
    <property type="term" value="F:actin binding"/>
    <property type="evidence" value="ECO:0007669"/>
    <property type="project" value="UniProtKB-KW"/>
</dbReference>
<organism evidence="20 21">
    <name type="scientific">Scophthalmus maximus</name>
    <name type="common">Turbot</name>
    <name type="synonym">Psetta maxima</name>
    <dbReference type="NCBI Taxonomy" id="52904"/>
    <lineage>
        <taxon>Eukaryota</taxon>
        <taxon>Metazoa</taxon>
        <taxon>Chordata</taxon>
        <taxon>Craniata</taxon>
        <taxon>Vertebrata</taxon>
        <taxon>Euteleostomi</taxon>
        <taxon>Actinopterygii</taxon>
        <taxon>Neopterygii</taxon>
        <taxon>Teleostei</taxon>
        <taxon>Neoteleostei</taxon>
        <taxon>Acanthomorphata</taxon>
        <taxon>Carangaria</taxon>
        <taxon>Pleuronectiformes</taxon>
        <taxon>Pleuronectoidei</taxon>
        <taxon>Scophthalmidae</taxon>
        <taxon>Scophthalmus</taxon>
    </lineage>
</organism>